<sequence length="529" mass="61072">MESNVFLPPCAAFNQHTLDILIITILKKSFRDGIPALIWMNREIMIALIHQAIALIERVHQMLIVVPDELLRYRRLYVVGSLDGDLSYLVTLLKQYKMPPKSFYIFLGDYLDCFNPSRVDALLLLLSLKLRYPRHLYLFRGHHETYEMCRAIGFDKISADHHLTKSFILLFEYMPLVGVFGEFLCLHSGISPFMPDGTFLYNFVKPIEVKRMTARERCVLTDILYGVPDEDLPTLFAPSNVYPIGNRFGPTALKAVLESFECSRLIRGCGCRESCGFKFDFKDKECISIVSGCSAKHAGHERFLVQIFEEGDFTPLLISTNTAWNTRTKHSLTAFIQYCTHLLKSTRNEYYPPPKCVACGWISQGKRCENVTISHTLLKSLAEAMMFPRKLHDQCTFDPRIEQYLYVELFPMCRDFYYHGSGQLIVPFTYSINEYPLIKPPMCKLHGTSFGSMHCSCHDLEESVSDTQEFEVTCVYSDRIVRPGYDLESLEQDLLHLRKRQHWIRGIAAPSLSYKYRVEQLPIENNESE</sequence>
<dbReference type="CDD" id="cd00144">
    <property type="entry name" value="MPP_PPP_family"/>
    <property type="match status" value="1"/>
</dbReference>
<dbReference type="GO" id="GO:0005634">
    <property type="term" value="C:nucleus"/>
    <property type="evidence" value="ECO:0007669"/>
    <property type="project" value="TreeGrafter"/>
</dbReference>
<evidence type="ECO:0000256" key="8">
    <source>
        <dbReference type="ARBA" id="ARBA00048336"/>
    </source>
</evidence>
<evidence type="ECO:0000256" key="7">
    <source>
        <dbReference type="ARBA" id="ARBA00047761"/>
    </source>
</evidence>
<evidence type="ECO:0000256" key="1">
    <source>
        <dbReference type="ARBA" id="ARBA00001936"/>
    </source>
</evidence>
<dbReference type="InterPro" id="IPR029052">
    <property type="entry name" value="Metallo-depent_PP-like"/>
</dbReference>
<dbReference type="SUPFAM" id="SSF56300">
    <property type="entry name" value="Metallo-dependent phosphatases"/>
    <property type="match status" value="1"/>
</dbReference>
<dbReference type="Gene3D" id="3.60.21.10">
    <property type="match status" value="1"/>
</dbReference>
<proteinExistence type="predicted"/>
<dbReference type="AlphaFoldDB" id="A0A915Q8B1"/>
<dbReference type="InterPro" id="IPR004843">
    <property type="entry name" value="Calcineurin-like_PHP"/>
</dbReference>
<dbReference type="PANTHER" id="PTHR11668">
    <property type="entry name" value="SERINE/THREONINE PROTEIN PHOSPHATASE"/>
    <property type="match status" value="1"/>
</dbReference>
<dbReference type="InterPro" id="IPR006186">
    <property type="entry name" value="Ser/Thr-sp_prot-phosphatase"/>
</dbReference>
<evidence type="ECO:0000256" key="3">
    <source>
        <dbReference type="ARBA" id="ARBA00022723"/>
    </source>
</evidence>
<keyword evidence="4" id="KW-0378">Hydrolase</keyword>
<dbReference type="SMART" id="SM00156">
    <property type="entry name" value="PP2Ac"/>
    <property type="match status" value="1"/>
</dbReference>
<dbReference type="Proteomes" id="UP000887581">
    <property type="component" value="Unplaced"/>
</dbReference>
<comment type="cofactor">
    <cofactor evidence="1">
        <name>Mn(2+)</name>
        <dbReference type="ChEBI" id="CHEBI:29035"/>
    </cofactor>
</comment>
<dbReference type="GO" id="GO:0005737">
    <property type="term" value="C:cytoplasm"/>
    <property type="evidence" value="ECO:0007669"/>
    <property type="project" value="TreeGrafter"/>
</dbReference>
<keyword evidence="6" id="KW-0464">Manganese</keyword>
<keyword evidence="5" id="KW-0904">Protein phosphatase</keyword>
<accession>A0A915Q8B1</accession>
<evidence type="ECO:0000256" key="2">
    <source>
        <dbReference type="ARBA" id="ARBA00013081"/>
    </source>
</evidence>
<evidence type="ECO:0000313" key="10">
    <source>
        <dbReference type="Proteomes" id="UP000887581"/>
    </source>
</evidence>
<name>A0A915Q8B1_9BILA</name>
<dbReference type="Pfam" id="PF00149">
    <property type="entry name" value="Metallophos"/>
    <property type="match status" value="1"/>
</dbReference>
<dbReference type="EC" id="3.1.3.16" evidence="2"/>
<comment type="catalytic activity">
    <reaction evidence="8">
        <text>O-phospho-L-threonyl-[protein] + H2O = L-threonyl-[protein] + phosphate</text>
        <dbReference type="Rhea" id="RHEA:47004"/>
        <dbReference type="Rhea" id="RHEA-COMP:11060"/>
        <dbReference type="Rhea" id="RHEA-COMP:11605"/>
        <dbReference type="ChEBI" id="CHEBI:15377"/>
        <dbReference type="ChEBI" id="CHEBI:30013"/>
        <dbReference type="ChEBI" id="CHEBI:43474"/>
        <dbReference type="ChEBI" id="CHEBI:61977"/>
        <dbReference type="EC" id="3.1.3.16"/>
    </reaction>
</comment>
<organism evidence="10 11">
    <name type="scientific">Setaria digitata</name>
    <dbReference type="NCBI Taxonomy" id="48799"/>
    <lineage>
        <taxon>Eukaryota</taxon>
        <taxon>Metazoa</taxon>
        <taxon>Ecdysozoa</taxon>
        <taxon>Nematoda</taxon>
        <taxon>Chromadorea</taxon>
        <taxon>Rhabditida</taxon>
        <taxon>Spirurina</taxon>
        <taxon>Spiruromorpha</taxon>
        <taxon>Filarioidea</taxon>
        <taxon>Setariidae</taxon>
        <taxon>Setaria</taxon>
    </lineage>
</organism>
<dbReference type="WBParaSite" id="sdigi.contig99.g4307.t1">
    <property type="protein sequence ID" value="sdigi.contig99.g4307.t1"/>
    <property type="gene ID" value="sdigi.contig99.g4307"/>
</dbReference>
<evidence type="ECO:0000259" key="9">
    <source>
        <dbReference type="SMART" id="SM00156"/>
    </source>
</evidence>
<evidence type="ECO:0000256" key="5">
    <source>
        <dbReference type="ARBA" id="ARBA00022912"/>
    </source>
</evidence>
<evidence type="ECO:0000256" key="4">
    <source>
        <dbReference type="ARBA" id="ARBA00022801"/>
    </source>
</evidence>
<feature type="domain" description="Serine/threonine specific protein phosphatases" evidence="9">
    <location>
        <begin position="40"/>
        <end position="312"/>
    </location>
</feature>
<dbReference type="GO" id="GO:0046872">
    <property type="term" value="F:metal ion binding"/>
    <property type="evidence" value="ECO:0007669"/>
    <property type="project" value="UniProtKB-KW"/>
</dbReference>
<dbReference type="InterPro" id="IPR050341">
    <property type="entry name" value="PP1_catalytic_subunit"/>
</dbReference>
<keyword evidence="10" id="KW-1185">Reference proteome</keyword>
<dbReference type="GO" id="GO:0004722">
    <property type="term" value="F:protein serine/threonine phosphatase activity"/>
    <property type="evidence" value="ECO:0007669"/>
    <property type="project" value="UniProtKB-EC"/>
</dbReference>
<comment type="catalytic activity">
    <reaction evidence="7">
        <text>O-phospho-L-seryl-[protein] + H2O = L-seryl-[protein] + phosphate</text>
        <dbReference type="Rhea" id="RHEA:20629"/>
        <dbReference type="Rhea" id="RHEA-COMP:9863"/>
        <dbReference type="Rhea" id="RHEA-COMP:11604"/>
        <dbReference type="ChEBI" id="CHEBI:15377"/>
        <dbReference type="ChEBI" id="CHEBI:29999"/>
        <dbReference type="ChEBI" id="CHEBI:43474"/>
        <dbReference type="ChEBI" id="CHEBI:83421"/>
        <dbReference type="EC" id="3.1.3.16"/>
    </reaction>
</comment>
<keyword evidence="3" id="KW-0479">Metal-binding</keyword>
<reference evidence="11" key="1">
    <citation type="submission" date="2022-11" db="UniProtKB">
        <authorList>
            <consortium name="WormBaseParasite"/>
        </authorList>
    </citation>
    <scope>IDENTIFICATION</scope>
</reference>
<protein>
    <recommendedName>
        <fullName evidence="2">protein-serine/threonine phosphatase</fullName>
        <ecNumber evidence="2">3.1.3.16</ecNumber>
    </recommendedName>
</protein>
<evidence type="ECO:0000256" key="6">
    <source>
        <dbReference type="ARBA" id="ARBA00023211"/>
    </source>
</evidence>
<dbReference type="PANTHER" id="PTHR11668:SF300">
    <property type="entry name" value="SERINE_THREONINE-PROTEIN PHOSPHATASE"/>
    <property type="match status" value="1"/>
</dbReference>
<evidence type="ECO:0000313" key="11">
    <source>
        <dbReference type="WBParaSite" id="sdigi.contig99.g4307.t1"/>
    </source>
</evidence>